<dbReference type="Gene3D" id="1.20.1070.10">
    <property type="entry name" value="Rhodopsin 7-helix transmembrane proteins"/>
    <property type="match status" value="1"/>
</dbReference>
<reference evidence="10" key="2">
    <citation type="submission" date="2023-04" db="EMBL/GenBank/DDBJ databases">
        <authorList>
            <person name="Bu L."/>
            <person name="Lu L."/>
            <person name="Laidemitt M.R."/>
            <person name="Zhang S.M."/>
            <person name="Mutuku M."/>
            <person name="Mkoji G."/>
            <person name="Steinauer M."/>
            <person name="Loker E.S."/>
        </authorList>
    </citation>
    <scope>NUCLEOTIDE SEQUENCE</scope>
    <source>
        <strain evidence="10">KasaAsao</strain>
        <tissue evidence="10">Whole Snail</tissue>
    </source>
</reference>
<name>A0AAD8AZS8_BIOPF</name>
<dbReference type="InterPro" id="IPR000276">
    <property type="entry name" value="GPCR_Rhodpsn"/>
</dbReference>
<evidence type="ECO:0000259" key="9">
    <source>
        <dbReference type="PROSITE" id="PS50262"/>
    </source>
</evidence>
<feature type="transmembrane region" description="Helical" evidence="8">
    <location>
        <begin position="64"/>
        <end position="89"/>
    </location>
</feature>
<feature type="transmembrane region" description="Helical" evidence="8">
    <location>
        <begin position="140"/>
        <end position="161"/>
    </location>
</feature>
<keyword evidence="11" id="KW-1185">Reference proteome</keyword>
<feature type="transmembrane region" description="Helical" evidence="8">
    <location>
        <begin position="234"/>
        <end position="254"/>
    </location>
</feature>
<evidence type="ECO:0000256" key="4">
    <source>
        <dbReference type="ARBA" id="ARBA00023040"/>
    </source>
</evidence>
<evidence type="ECO:0000256" key="8">
    <source>
        <dbReference type="SAM" id="Phobius"/>
    </source>
</evidence>
<keyword evidence="6 10" id="KW-0675">Receptor</keyword>
<feature type="transmembrane region" description="Helical" evidence="8">
    <location>
        <begin position="101"/>
        <end position="120"/>
    </location>
</feature>
<organism evidence="10 11">
    <name type="scientific">Biomphalaria pfeifferi</name>
    <name type="common">Bloodfluke planorb</name>
    <name type="synonym">Freshwater snail</name>
    <dbReference type="NCBI Taxonomy" id="112525"/>
    <lineage>
        <taxon>Eukaryota</taxon>
        <taxon>Metazoa</taxon>
        <taxon>Spiralia</taxon>
        <taxon>Lophotrochozoa</taxon>
        <taxon>Mollusca</taxon>
        <taxon>Gastropoda</taxon>
        <taxon>Heterobranchia</taxon>
        <taxon>Euthyneura</taxon>
        <taxon>Panpulmonata</taxon>
        <taxon>Hygrophila</taxon>
        <taxon>Lymnaeoidea</taxon>
        <taxon>Planorbidae</taxon>
        <taxon>Biomphalaria</taxon>
    </lineage>
</organism>
<dbReference type="GO" id="GO:0004930">
    <property type="term" value="F:G protein-coupled receptor activity"/>
    <property type="evidence" value="ECO:0007669"/>
    <property type="project" value="UniProtKB-KW"/>
</dbReference>
<protein>
    <submittedName>
        <fullName evidence="10">RYamide receptor</fullName>
    </submittedName>
</protein>
<keyword evidence="7" id="KW-0807">Transducer</keyword>
<keyword evidence="4" id="KW-0297">G-protein coupled receptor</keyword>
<comment type="caution">
    <text evidence="10">The sequence shown here is derived from an EMBL/GenBank/DDBJ whole genome shotgun (WGS) entry which is preliminary data.</text>
</comment>
<evidence type="ECO:0000256" key="5">
    <source>
        <dbReference type="ARBA" id="ARBA00023136"/>
    </source>
</evidence>
<dbReference type="PROSITE" id="PS50262">
    <property type="entry name" value="G_PROTEIN_RECEP_F1_2"/>
    <property type="match status" value="1"/>
</dbReference>
<evidence type="ECO:0000256" key="6">
    <source>
        <dbReference type="ARBA" id="ARBA00023170"/>
    </source>
</evidence>
<evidence type="ECO:0000256" key="2">
    <source>
        <dbReference type="ARBA" id="ARBA00022692"/>
    </source>
</evidence>
<sequence>MFQMISSNFTHLAQDVFPPGYNYTPFVFSPNDTLQGIIANGTQHFLTNGTITKSSRAPPKVPPIYLISFYTYPVLLVVGLLSNILAYLVFTRTHFRKVPSVPYLAAMAVVDSGALVTDFIQNGLVQHKINIIGLSGMCQYVTYFNFVFIFLGIWYPVALCVEKFIGVYCPLRKATLCTPFRAKVVVIGMAIMAGTCYYYVIYMTGPITMNNKTVICREWRELRFDFYILMKLDVVFVSVLPTFVLLLLVSLICFRGYEYYRISSAVELSGRAGPTRSASSRGSVRVTNVIFPVVFIMLILKVPLGFLRFFVMVSGSFVQYAPELQPVFLYVSRFEWAIKLHVYLIFSPNFRRRTLSYISSIAFIRSKLTGRYDRSSSEEPEEGVPRIQLAERIEQGANTRACLMSSDV</sequence>
<comment type="subcellular location">
    <subcellularLocation>
        <location evidence="1">Membrane</location>
        <topology evidence="1">Multi-pass membrane protein</topology>
    </subcellularLocation>
</comment>
<evidence type="ECO:0000256" key="7">
    <source>
        <dbReference type="ARBA" id="ARBA00023224"/>
    </source>
</evidence>
<evidence type="ECO:0000256" key="1">
    <source>
        <dbReference type="ARBA" id="ARBA00004141"/>
    </source>
</evidence>
<dbReference type="EMBL" id="JASAOG010000193">
    <property type="protein sequence ID" value="KAK0044678.1"/>
    <property type="molecule type" value="Genomic_DNA"/>
</dbReference>
<dbReference type="SUPFAM" id="SSF81321">
    <property type="entry name" value="Family A G protein-coupled receptor-like"/>
    <property type="match status" value="1"/>
</dbReference>
<evidence type="ECO:0000313" key="10">
    <source>
        <dbReference type="EMBL" id="KAK0044678.1"/>
    </source>
</evidence>
<feature type="domain" description="G-protein coupled receptors family 1 profile" evidence="9">
    <location>
        <begin position="82"/>
        <end position="343"/>
    </location>
</feature>
<gene>
    <name evidence="10" type="ORF">Bpfe_025851</name>
</gene>
<evidence type="ECO:0000256" key="3">
    <source>
        <dbReference type="ARBA" id="ARBA00022989"/>
    </source>
</evidence>
<dbReference type="AlphaFoldDB" id="A0AAD8AZS8"/>
<evidence type="ECO:0000313" key="11">
    <source>
        <dbReference type="Proteomes" id="UP001233172"/>
    </source>
</evidence>
<dbReference type="PANTHER" id="PTHR24243:SF230">
    <property type="entry name" value="G-PROTEIN COUPLED RECEPTORS FAMILY 1 PROFILE DOMAIN-CONTAINING PROTEIN"/>
    <property type="match status" value="1"/>
</dbReference>
<accession>A0AAD8AZS8</accession>
<dbReference type="InterPro" id="IPR017452">
    <property type="entry name" value="GPCR_Rhodpsn_7TM"/>
</dbReference>
<dbReference type="Proteomes" id="UP001233172">
    <property type="component" value="Unassembled WGS sequence"/>
</dbReference>
<dbReference type="PANTHER" id="PTHR24243">
    <property type="entry name" value="G-PROTEIN COUPLED RECEPTOR"/>
    <property type="match status" value="1"/>
</dbReference>
<feature type="transmembrane region" description="Helical" evidence="8">
    <location>
        <begin position="286"/>
        <end position="307"/>
    </location>
</feature>
<keyword evidence="5 8" id="KW-0472">Membrane</keyword>
<proteinExistence type="predicted"/>
<feature type="transmembrane region" description="Helical" evidence="8">
    <location>
        <begin position="182"/>
        <end position="201"/>
    </location>
</feature>
<keyword evidence="3 8" id="KW-1133">Transmembrane helix</keyword>
<dbReference type="GO" id="GO:0005886">
    <property type="term" value="C:plasma membrane"/>
    <property type="evidence" value="ECO:0007669"/>
    <property type="project" value="TreeGrafter"/>
</dbReference>
<dbReference type="Pfam" id="PF00001">
    <property type="entry name" value="7tm_1"/>
    <property type="match status" value="1"/>
</dbReference>
<reference evidence="10" key="1">
    <citation type="journal article" date="2023" name="PLoS Negl. Trop. Dis.">
        <title>A genome sequence for Biomphalaria pfeifferi, the major vector snail for the human-infecting parasite Schistosoma mansoni.</title>
        <authorList>
            <person name="Bu L."/>
            <person name="Lu L."/>
            <person name="Laidemitt M.R."/>
            <person name="Zhang S.M."/>
            <person name="Mutuku M."/>
            <person name="Mkoji G."/>
            <person name="Steinauer M."/>
            <person name="Loker E.S."/>
        </authorList>
    </citation>
    <scope>NUCLEOTIDE SEQUENCE</scope>
    <source>
        <strain evidence="10">KasaAsao</strain>
    </source>
</reference>
<keyword evidence="2 8" id="KW-0812">Transmembrane</keyword>